<dbReference type="Proteomes" id="UP000030152">
    <property type="component" value="Unassembled WGS sequence"/>
</dbReference>
<dbReference type="Pfam" id="PF00903">
    <property type="entry name" value="Glyoxalase"/>
    <property type="match status" value="1"/>
</dbReference>
<name>A0A0A2M3V9_9FLAO</name>
<organism evidence="2 3">
    <name type="scientific">Flavobacterium rivuli WB 3.3-2 = DSM 21788</name>
    <dbReference type="NCBI Taxonomy" id="1121895"/>
    <lineage>
        <taxon>Bacteria</taxon>
        <taxon>Pseudomonadati</taxon>
        <taxon>Bacteroidota</taxon>
        <taxon>Flavobacteriia</taxon>
        <taxon>Flavobacteriales</taxon>
        <taxon>Flavobacteriaceae</taxon>
        <taxon>Flavobacterium</taxon>
    </lineage>
</organism>
<evidence type="ECO:0000313" key="2">
    <source>
        <dbReference type="EMBL" id="KGO86964.1"/>
    </source>
</evidence>
<dbReference type="eggNOG" id="COG0346">
    <property type="taxonomic scope" value="Bacteria"/>
</dbReference>
<evidence type="ECO:0000259" key="1">
    <source>
        <dbReference type="PROSITE" id="PS51819"/>
    </source>
</evidence>
<feature type="domain" description="VOC" evidence="1">
    <location>
        <begin position="4"/>
        <end position="125"/>
    </location>
</feature>
<comment type="caution">
    <text evidence="2">The sequence shown here is derived from an EMBL/GenBank/DDBJ whole genome shotgun (WGS) entry which is preliminary data.</text>
</comment>
<protein>
    <submittedName>
        <fullName evidence="2">Glyoxalase</fullName>
    </submittedName>
</protein>
<dbReference type="Gene3D" id="3.10.180.10">
    <property type="entry name" value="2,3-Dihydroxybiphenyl 1,2-Dioxygenase, domain 1"/>
    <property type="match status" value="1"/>
</dbReference>
<sequence length="126" mass="13827">MFKDVKAFSGYSANDIGEATTFYRDILGLTVKEGMEGILELHIAGSTPLIIYPKPNHEPATFTVLNFPVPDVEEAVAELKSKGVTFESYDLPDFKTDDDDIFRGGGPVIAWFKDPAGNILSVLEEL</sequence>
<dbReference type="OrthoDB" id="9804907at2"/>
<dbReference type="InterPro" id="IPR029068">
    <property type="entry name" value="Glyas_Bleomycin-R_OHBP_Dase"/>
</dbReference>
<gene>
    <name evidence="2" type="ORF">Q765_08360</name>
</gene>
<reference evidence="2 3" key="1">
    <citation type="submission" date="2013-09" db="EMBL/GenBank/DDBJ databases">
        <authorList>
            <person name="Zeng Z."/>
            <person name="Chen C."/>
        </authorList>
    </citation>
    <scope>NUCLEOTIDE SEQUENCE [LARGE SCALE GENOMIC DNA]</scope>
    <source>
        <strain evidence="2 3">WB 3.3-2</strain>
    </source>
</reference>
<dbReference type="EMBL" id="JRLX01000007">
    <property type="protein sequence ID" value="KGO86964.1"/>
    <property type="molecule type" value="Genomic_DNA"/>
</dbReference>
<dbReference type="SUPFAM" id="SSF54593">
    <property type="entry name" value="Glyoxalase/Bleomycin resistance protein/Dihydroxybiphenyl dioxygenase"/>
    <property type="match status" value="1"/>
</dbReference>
<dbReference type="InterPro" id="IPR037523">
    <property type="entry name" value="VOC_core"/>
</dbReference>
<proteinExistence type="predicted"/>
<dbReference type="AlphaFoldDB" id="A0A0A2M3V9"/>
<dbReference type="PROSITE" id="PS51819">
    <property type="entry name" value="VOC"/>
    <property type="match status" value="1"/>
</dbReference>
<dbReference type="RefSeq" id="WP_020213147.1">
    <property type="nucleotide sequence ID" value="NZ_JRLX01000007.1"/>
</dbReference>
<dbReference type="STRING" id="1121895.GCA_000378485_01988"/>
<keyword evidence="3" id="KW-1185">Reference proteome</keyword>
<accession>A0A0A2M3V9</accession>
<dbReference type="InterPro" id="IPR004360">
    <property type="entry name" value="Glyas_Fos-R_dOase_dom"/>
</dbReference>
<evidence type="ECO:0000313" key="3">
    <source>
        <dbReference type="Proteomes" id="UP000030152"/>
    </source>
</evidence>